<gene>
    <name evidence="5" type="ORF">SBRCBS47491_008714</name>
</gene>
<dbReference type="InterPro" id="IPR020904">
    <property type="entry name" value="Sc_DH/Rdtase_CS"/>
</dbReference>
<dbReference type="EMBL" id="CAWUHC010000119">
    <property type="protein sequence ID" value="CAK7233741.1"/>
    <property type="molecule type" value="Genomic_DNA"/>
</dbReference>
<sequence>MSTLKVWLVTGCSAGLGFALSKVIMAHGHKLIASSRNPSKTPDLVQQVTSQGGHWIALDTTALDLEDIVARAERIHGRLDVVINNAGYPIYGAFEDLRLDDARHVMETNFWGPCRIMLAVLPGMRARSQEDGQRVIVNISSTAGLRVLPLSSQYSASKFALEAVSEGLAREVTAHNIRVQLVEPGAFRTAFLSSDKIQFTPLSEHYQGGPCEEMLRKMQNMDGQQLGDPEQGAMRIYEAVMGEGMAQWRVPTLRLPLGSDCLKTVFAKIEHVRDDFEKCSDMAKSTDIKK</sequence>
<dbReference type="InterPro" id="IPR002347">
    <property type="entry name" value="SDR_fam"/>
</dbReference>
<proteinExistence type="inferred from homology"/>
<dbReference type="CDD" id="cd05374">
    <property type="entry name" value="17beta-HSD-like_SDR_c"/>
    <property type="match status" value="1"/>
</dbReference>
<dbReference type="SUPFAM" id="SSF51735">
    <property type="entry name" value="NAD(P)-binding Rossmann-fold domains"/>
    <property type="match status" value="1"/>
</dbReference>
<accession>A0ABP0CPB9</accession>
<evidence type="ECO:0000313" key="6">
    <source>
        <dbReference type="Proteomes" id="UP001642406"/>
    </source>
</evidence>
<dbReference type="PROSITE" id="PS00061">
    <property type="entry name" value="ADH_SHORT"/>
    <property type="match status" value="1"/>
</dbReference>
<dbReference type="InterPro" id="IPR051911">
    <property type="entry name" value="SDR_oxidoreductase"/>
</dbReference>
<keyword evidence="6" id="KW-1185">Reference proteome</keyword>
<evidence type="ECO:0008006" key="7">
    <source>
        <dbReference type="Google" id="ProtNLM"/>
    </source>
</evidence>
<dbReference type="Proteomes" id="UP001642406">
    <property type="component" value="Unassembled WGS sequence"/>
</dbReference>
<keyword evidence="2" id="KW-0521">NADP</keyword>
<evidence type="ECO:0000256" key="2">
    <source>
        <dbReference type="ARBA" id="ARBA00022857"/>
    </source>
</evidence>
<reference evidence="5 6" key="1">
    <citation type="submission" date="2024-01" db="EMBL/GenBank/DDBJ databases">
        <authorList>
            <person name="Allen C."/>
            <person name="Tagirdzhanova G."/>
        </authorList>
    </citation>
    <scope>NUCLEOTIDE SEQUENCE [LARGE SCALE GENOMIC DNA]</scope>
</reference>
<evidence type="ECO:0000256" key="4">
    <source>
        <dbReference type="RuleBase" id="RU000363"/>
    </source>
</evidence>
<dbReference type="PRINTS" id="PR00081">
    <property type="entry name" value="GDHRDH"/>
</dbReference>
<dbReference type="PRINTS" id="PR00080">
    <property type="entry name" value="SDRFAMILY"/>
</dbReference>
<keyword evidence="3" id="KW-0560">Oxidoreductase</keyword>
<dbReference type="PANTHER" id="PTHR43976:SF16">
    <property type="entry name" value="SHORT-CHAIN DEHYDROGENASE_REDUCTASE FAMILY PROTEIN"/>
    <property type="match status" value="1"/>
</dbReference>
<protein>
    <recommendedName>
        <fullName evidence="7">Short chain oxidoreductase/dehydrogenase</fullName>
    </recommendedName>
</protein>
<dbReference type="Pfam" id="PF00106">
    <property type="entry name" value="adh_short"/>
    <property type="match status" value="1"/>
</dbReference>
<dbReference type="Gene3D" id="3.40.50.720">
    <property type="entry name" value="NAD(P)-binding Rossmann-like Domain"/>
    <property type="match status" value="1"/>
</dbReference>
<comment type="similarity">
    <text evidence="1 4">Belongs to the short-chain dehydrogenases/reductases (SDR) family.</text>
</comment>
<evidence type="ECO:0000256" key="1">
    <source>
        <dbReference type="ARBA" id="ARBA00006484"/>
    </source>
</evidence>
<evidence type="ECO:0000313" key="5">
    <source>
        <dbReference type="EMBL" id="CAK7233741.1"/>
    </source>
</evidence>
<evidence type="ECO:0000256" key="3">
    <source>
        <dbReference type="ARBA" id="ARBA00023002"/>
    </source>
</evidence>
<organism evidence="5 6">
    <name type="scientific">Sporothrix bragantina</name>
    <dbReference type="NCBI Taxonomy" id="671064"/>
    <lineage>
        <taxon>Eukaryota</taxon>
        <taxon>Fungi</taxon>
        <taxon>Dikarya</taxon>
        <taxon>Ascomycota</taxon>
        <taxon>Pezizomycotina</taxon>
        <taxon>Sordariomycetes</taxon>
        <taxon>Sordariomycetidae</taxon>
        <taxon>Ophiostomatales</taxon>
        <taxon>Ophiostomataceae</taxon>
        <taxon>Sporothrix</taxon>
    </lineage>
</organism>
<name>A0ABP0CPB9_9PEZI</name>
<dbReference type="InterPro" id="IPR036291">
    <property type="entry name" value="NAD(P)-bd_dom_sf"/>
</dbReference>
<dbReference type="PANTHER" id="PTHR43976">
    <property type="entry name" value="SHORT CHAIN DEHYDROGENASE"/>
    <property type="match status" value="1"/>
</dbReference>
<comment type="caution">
    <text evidence="5">The sequence shown here is derived from an EMBL/GenBank/DDBJ whole genome shotgun (WGS) entry which is preliminary data.</text>
</comment>